<dbReference type="InterPro" id="IPR052925">
    <property type="entry name" value="Phage_Integrase-like_Recomb"/>
</dbReference>
<dbReference type="OrthoDB" id="5867182at2759"/>
<evidence type="ECO:0000256" key="1">
    <source>
        <dbReference type="ARBA" id="ARBA00023172"/>
    </source>
</evidence>
<sequence length="332" mass="37251">LHPTILGAKWSSWAETITAARLEGREELAQVIGVSANNSLAPGTMAAYTSMRNRFADFTSSFTSVNSNMGKYRNLFIAQLIHLRQVKSIPVAVAALNFFYGRLSEGDAELQKLLIDSAKRDSPPVIHRRKATEEDIDAVVQWALREDTNAAVTEACIVLLSFLAFLRISETANVRRNHLEDKGNGTWWLRIPRSKTDQRGMGTVIAFKVQETCGILWNRFVEQITKLPKSCFIFATTSGSRPTTDNLRKRINNVLKKAGLAHRDLTSHSFRGGAATVALRKGISQEEIKRKQRTMHRTEKWKGTQGEPCIITVSPTMHLRLTLLRFNTIMDA</sequence>
<dbReference type="EMBL" id="KN575974">
    <property type="protein sequence ID" value="KHJ82983.1"/>
    <property type="molecule type" value="Genomic_DNA"/>
</dbReference>
<gene>
    <name evidence="3" type="ORF">OESDEN_17322</name>
</gene>
<evidence type="ECO:0000313" key="4">
    <source>
        <dbReference type="Proteomes" id="UP000053660"/>
    </source>
</evidence>
<dbReference type="GO" id="GO:0006310">
    <property type="term" value="P:DNA recombination"/>
    <property type="evidence" value="ECO:0007669"/>
    <property type="project" value="UniProtKB-KW"/>
</dbReference>
<dbReference type="Proteomes" id="UP000053660">
    <property type="component" value="Unassembled WGS sequence"/>
</dbReference>
<dbReference type="InterPro" id="IPR002104">
    <property type="entry name" value="Integrase_catalytic"/>
</dbReference>
<dbReference type="SUPFAM" id="SSF56349">
    <property type="entry name" value="DNA breaking-rejoining enzymes"/>
    <property type="match status" value="1"/>
</dbReference>
<dbReference type="InterPro" id="IPR013762">
    <property type="entry name" value="Integrase-like_cat_sf"/>
</dbReference>
<accession>A0A0B1SCE5</accession>
<dbReference type="InterPro" id="IPR011010">
    <property type="entry name" value="DNA_brk_join_enz"/>
</dbReference>
<dbReference type="GO" id="GO:0015074">
    <property type="term" value="P:DNA integration"/>
    <property type="evidence" value="ECO:0007669"/>
    <property type="project" value="InterPro"/>
</dbReference>
<feature type="non-terminal residue" evidence="3">
    <location>
        <position position="1"/>
    </location>
</feature>
<dbReference type="Gene3D" id="1.10.443.10">
    <property type="entry name" value="Intergrase catalytic core"/>
    <property type="match status" value="1"/>
</dbReference>
<keyword evidence="4" id="KW-1185">Reference proteome</keyword>
<keyword evidence="1" id="KW-0233">DNA recombination</keyword>
<dbReference type="PANTHER" id="PTHR34605:SF3">
    <property type="entry name" value="P CELL-TYPE AGGLUTINATION PROTEIN MAP4-LIKE-RELATED"/>
    <property type="match status" value="1"/>
</dbReference>
<name>A0A0B1SCE5_OESDE</name>
<feature type="domain" description="Tyr recombinase" evidence="2">
    <location>
        <begin position="126"/>
        <end position="331"/>
    </location>
</feature>
<organism evidence="3 4">
    <name type="scientific">Oesophagostomum dentatum</name>
    <name type="common">Nodular worm</name>
    <dbReference type="NCBI Taxonomy" id="61180"/>
    <lineage>
        <taxon>Eukaryota</taxon>
        <taxon>Metazoa</taxon>
        <taxon>Ecdysozoa</taxon>
        <taxon>Nematoda</taxon>
        <taxon>Chromadorea</taxon>
        <taxon>Rhabditida</taxon>
        <taxon>Rhabditina</taxon>
        <taxon>Rhabditomorpha</taxon>
        <taxon>Strongyloidea</taxon>
        <taxon>Strongylidae</taxon>
        <taxon>Oesophagostomum</taxon>
    </lineage>
</organism>
<evidence type="ECO:0000313" key="3">
    <source>
        <dbReference type="EMBL" id="KHJ82983.1"/>
    </source>
</evidence>
<evidence type="ECO:0000259" key="2">
    <source>
        <dbReference type="PROSITE" id="PS51898"/>
    </source>
</evidence>
<dbReference type="PROSITE" id="PS51898">
    <property type="entry name" value="TYR_RECOMBINASE"/>
    <property type="match status" value="1"/>
</dbReference>
<dbReference type="AlphaFoldDB" id="A0A0B1SCE5"/>
<dbReference type="GO" id="GO:0003677">
    <property type="term" value="F:DNA binding"/>
    <property type="evidence" value="ECO:0007669"/>
    <property type="project" value="InterPro"/>
</dbReference>
<protein>
    <submittedName>
        <fullName evidence="3">Site-specific recombinase, phage integrase family</fullName>
    </submittedName>
</protein>
<proteinExistence type="predicted"/>
<dbReference type="PANTHER" id="PTHR34605">
    <property type="entry name" value="PHAGE_INTEGRASE DOMAIN-CONTAINING PROTEIN"/>
    <property type="match status" value="1"/>
</dbReference>
<reference evidence="3 4" key="1">
    <citation type="submission" date="2014-03" db="EMBL/GenBank/DDBJ databases">
        <title>Draft genome of the hookworm Oesophagostomum dentatum.</title>
        <authorList>
            <person name="Mitreva M."/>
        </authorList>
    </citation>
    <scope>NUCLEOTIDE SEQUENCE [LARGE SCALE GENOMIC DNA]</scope>
    <source>
        <strain evidence="3 4">OD-Hann</strain>
    </source>
</reference>
<dbReference type="Pfam" id="PF00589">
    <property type="entry name" value="Phage_integrase"/>
    <property type="match status" value="1"/>
</dbReference>